<dbReference type="AlphaFoldDB" id="A0A2D2CV43"/>
<dbReference type="GO" id="GO:0004061">
    <property type="term" value="F:arylformamidase activity"/>
    <property type="evidence" value="ECO:0007669"/>
    <property type="project" value="InterPro"/>
</dbReference>
<dbReference type="Proteomes" id="UP000230709">
    <property type="component" value="Chromosome"/>
</dbReference>
<dbReference type="SUPFAM" id="SSF102198">
    <property type="entry name" value="Putative cyclase"/>
    <property type="match status" value="1"/>
</dbReference>
<reference evidence="3" key="1">
    <citation type="submission" date="2017-10" db="EMBL/GenBank/DDBJ databases">
        <title>Completed PacBio SMRT sequence of Methylosinus trichosporium OB3b reveals presence of a third large plasmid.</title>
        <authorList>
            <person name="Charles T.C."/>
            <person name="Lynch M.D.J."/>
            <person name="Heil J.R."/>
            <person name="Cheng J."/>
        </authorList>
    </citation>
    <scope>NUCLEOTIDE SEQUENCE [LARGE SCALE GENOMIC DNA]</scope>
    <source>
        <strain evidence="3">OB3b</strain>
    </source>
</reference>
<evidence type="ECO:0000313" key="2">
    <source>
        <dbReference type="EMBL" id="ATQ66550.1"/>
    </source>
</evidence>
<accession>A0A2D2CV43</accession>
<gene>
    <name evidence="2" type="ORF">CQW49_00565</name>
</gene>
<dbReference type="PANTHER" id="PTHR31118:SF12">
    <property type="entry name" value="CYCLASE-LIKE PROTEIN 2"/>
    <property type="match status" value="1"/>
</dbReference>
<dbReference type="Gene3D" id="3.50.30.50">
    <property type="entry name" value="Putative cyclase"/>
    <property type="match status" value="1"/>
</dbReference>
<dbReference type="InterPro" id="IPR037175">
    <property type="entry name" value="KFase_sf"/>
</dbReference>
<dbReference type="GO" id="GO:0019441">
    <property type="term" value="P:L-tryptophan catabolic process to kynurenine"/>
    <property type="evidence" value="ECO:0007669"/>
    <property type="project" value="InterPro"/>
</dbReference>
<dbReference type="RefSeq" id="WP_003611169.1">
    <property type="nucleotide sequence ID" value="NZ_ADVE02000001.1"/>
</dbReference>
<dbReference type="KEGG" id="mtw:CQW49_00565"/>
<name>A0A2D2CV43_METT3</name>
<dbReference type="Pfam" id="PF04199">
    <property type="entry name" value="Cyclase"/>
    <property type="match status" value="1"/>
</dbReference>
<dbReference type="EMBL" id="CP023737">
    <property type="protein sequence ID" value="ATQ66550.1"/>
    <property type="molecule type" value="Genomic_DNA"/>
</dbReference>
<protein>
    <submittedName>
        <fullName evidence="2">Cyclase</fullName>
    </submittedName>
</protein>
<dbReference type="InterPro" id="IPR007325">
    <property type="entry name" value="KFase/CYL"/>
</dbReference>
<organism evidence="2 3">
    <name type="scientific">Methylosinus trichosporium (strain ATCC 35070 / NCIMB 11131 / UNIQEM 75 / OB3b)</name>
    <dbReference type="NCBI Taxonomy" id="595536"/>
    <lineage>
        <taxon>Bacteria</taxon>
        <taxon>Pseudomonadati</taxon>
        <taxon>Pseudomonadota</taxon>
        <taxon>Alphaproteobacteria</taxon>
        <taxon>Hyphomicrobiales</taxon>
        <taxon>Methylocystaceae</taxon>
        <taxon>Methylosinus</taxon>
    </lineage>
</organism>
<feature type="signal peptide" evidence="1">
    <location>
        <begin position="1"/>
        <end position="26"/>
    </location>
</feature>
<dbReference type="STRING" id="595536.GCA_000178815_00831"/>
<keyword evidence="3" id="KW-1185">Reference proteome</keyword>
<evidence type="ECO:0000256" key="1">
    <source>
        <dbReference type="SAM" id="SignalP"/>
    </source>
</evidence>
<sequence length="269" mass="28702">MMRRFDFRRALLGAILGLGASSSALGQSLDLASARIIDLTHPFDSKTIYWPTSPSGFELKPLFNGVTKGGFFFAANSFCSPEHGGTHLDAPRHFAQGHWTSADIPIERFVGPAVVIDISAKAAENSDYRLQPEDIAAFEAAHGRIGEGAIVLLRTGWSTRWGDRKAYLGDDAPGDASHLHFPGFGAEAAALLANERRVRMIGLDTASVDHGPSQDFPVHRIVAAADVSGLENLANLEQLPPTGAIVFALPMKITNGTGGPARIIAVIPR</sequence>
<dbReference type="PANTHER" id="PTHR31118">
    <property type="entry name" value="CYCLASE-LIKE PROTEIN 2"/>
    <property type="match status" value="1"/>
</dbReference>
<proteinExistence type="predicted"/>
<keyword evidence="1" id="KW-0732">Signal</keyword>
<evidence type="ECO:0000313" key="3">
    <source>
        <dbReference type="Proteomes" id="UP000230709"/>
    </source>
</evidence>
<feature type="chain" id="PRO_5013655908" evidence="1">
    <location>
        <begin position="27"/>
        <end position="269"/>
    </location>
</feature>